<keyword evidence="1 5" id="KW-0489">Methyltransferase</keyword>
<dbReference type="PANTHER" id="PTHR11746">
    <property type="entry name" value="O-METHYLTRANSFERASE"/>
    <property type="match status" value="1"/>
</dbReference>
<gene>
    <name evidence="5" type="primary">SMT_2</name>
    <name evidence="5" type="ORF">CK203_097881</name>
</gene>
<evidence type="ECO:0000256" key="1">
    <source>
        <dbReference type="ARBA" id="ARBA00022603"/>
    </source>
</evidence>
<keyword evidence="3" id="KW-0949">S-adenosyl-L-methionine</keyword>
<dbReference type="EMBL" id="QGNW01002189">
    <property type="protein sequence ID" value="RVW23693.1"/>
    <property type="molecule type" value="Genomic_DNA"/>
</dbReference>
<organism evidence="5 6">
    <name type="scientific">Vitis vinifera</name>
    <name type="common">Grape</name>
    <dbReference type="NCBI Taxonomy" id="29760"/>
    <lineage>
        <taxon>Eukaryota</taxon>
        <taxon>Viridiplantae</taxon>
        <taxon>Streptophyta</taxon>
        <taxon>Embryophyta</taxon>
        <taxon>Tracheophyta</taxon>
        <taxon>Spermatophyta</taxon>
        <taxon>Magnoliopsida</taxon>
        <taxon>eudicotyledons</taxon>
        <taxon>Gunneridae</taxon>
        <taxon>Pentapetalae</taxon>
        <taxon>rosids</taxon>
        <taxon>Vitales</taxon>
        <taxon>Vitaceae</taxon>
        <taxon>Viteae</taxon>
        <taxon>Vitis</taxon>
    </lineage>
</organism>
<evidence type="ECO:0000313" key="6">
    <source>
        <dbReference type="Proteomes" id="UP000288805"/>
    </source>
</evidence>
<feature type="domain" description="O-methyltransferase C-terminal" evidence="4">
    <location>
        <begin position="7"/>
        <end position="83"/>
    </location>
</feature>
<proteinExistence type="predicted"/>
<evidence type="ECO:0000256" key="2">
    <source>
        <dbReference type="ARBA" id="ARBA00022679"/>
    </source>
</evidence>
<protein>
    <submittedName>
        <fullName evidence="5">(S)-scoulerine 9-O-methyltransferase</fullName>
    </submittedName>
</protein>
<dbReference type="AlphaFoldDB" id="A0A438CKE8"/>
<evidence type="ECO:0000256" key="3">
    <source>
        <dbReference type="ARBA" id="ARBA00022691"/>
    </source>
</evidence>
<dbReference type="InterPro" id="IPR029063">
    <property type="entry name" value="SAM-dependent_MTases_sf"/>
</dbReference>
<dbReference type="PROSITE" id="PS51683">
    <property type="entry name" value="SAM_OMT_II"/>
    <property type="match status" value="1"/>
</dbReference>
<sequence length="84" mass="9436">MLEAKCHPFHKAHGLNVFEHMSKDPRSSRKFNEGMTSSSKIVLDMVLKAYRGGFEEMKEVMNVGGDIGTSIEKLVSVYPHIRGI</sequence>
<keyword evidence="2 5" id="KW-0808">Transferase</keyword>
<dbReference type="SUPFAM" id="SSF53335">
    <property type="entry name" value="S-adenosyl-L-methionine-dependent methyltransferases"/>
    <property type="match status" value="1"/>
</dbReference>
<reference evidence="5 6" key="1">
    <citation type="journal article" date="2018" name="PLoS Genet.">
        <title>Population sequencing reveals clonal diversity and ancestral inbreeding in the grapevine cultivar Chardonnay.</title>
        <authorList>
            <person name="Roach M.J."/>
            <person name="Johnson D.L."/>
            <person name="Bohlmann J."/>
            <person name="van Vuuren H.J."/>
            <person name="Jones S.J."/>
            <person name="Pretorius I.S."/>
            <person name="Schmidt S.A."/>
            <person name="Borneman A.R."/>
        </authorList>
    </citation>
    <scope>NUCLEOTIDE SEQUENCE [LARGE SCALE GENOMIC DNA]</scope>
    <source>
        <strain evidence="6">cv. Chardonnay</strain>
        <tissue evidence="5">Leaf</tissue>
    </source>
</reference>
<dbReference type="Proteomes" id="UP000288805">
    <property type="component" value="Unassembled WGS sequence"/>
</dbReference>
<name>A0A438CKE8_VITVI</name>
<dbReference type="GO" id="GO:0008171">
    <property type="term" value="F:O-methyltransferase activity"/>
    <property type="evidence" value="ECO:0007669"/>
    <property type="project" value="InterPro"/>
</dbReference>
<dbReference type="InterPro" id="IPR001077">
    <property type="entry name" value="COMT_C"/>
</dbReference>
<evidence type="ECO:0000259" key="4">
    <source>
        <dbReference type="Pfam" id="PF00891"/>
    </source>
</evidence>
<dbReference type="Pfam" id="PF00891">
    <property type="entry name" value="Methyltransf_2"/>
    <property type="match status" value="1"/>
</dbReference>
<accession>A0A438CKE8</accession>
<dbReference type="Gene3D" id="3.40.50.150">
    <property type="entry name" value="Vaccinia Virus protein VP39"/>
    <property type="match status" value="1"/>
</dbReference>
<dbReference type="GO" id="GO:0032259">
    <property type="term" value="P:methylation"/>
    <property type="evidence" value="ECO:0007669"/>
    <property type="project" value="UniProtKB-KW"/>
</dbReference>
<comment type="caution">
    <text evidence="5">The sequence shown here is derived from an EMBL/GenBank/DDBJ whole genome shotgun (WGS) entry which is preliminary data.</text>
</comment>
<evidence type="ECO:0000313" key="5">
    <source>
        <dbReference type="EMBL" id="RVW23693.1"/>
    </source>
</evidence>
<dbReference type="InterPro" id="IPR016461">
    <property type="entry name" value="COMT-like"/>
</dbReference>